<keyword evidence="2" id="KW-1185">Reference proteome</keyword>
<dbReference type="EMBL" id="BPLQ01000828">
    <property type="protein sequence ID" value="GIX75498.1"/>
    <property type="molecule type" value="Genomic_DNA"/>
</dbReference>
<organism evidence="1 2">
    <name type="scientific">Caerostris darwini</name>
    <dbReference type="NCBI Taxonomy" id="1538125"/>
    <lineage>
        <taxon>Eukaryota</taxon>
        <taxon>Metazoa</taxon>
        <taxon>Ecdysozoa</taxon>
        <taxon>Arthropoda</taxon>
        <taxon>Chelicerata</taxon>
        <taxon>Arachnida</taxon>
        <taxon>Araneae</taxon>
        <taxon>Araneomorphae</taxon>
        <taxon>Entelegynae</taxon>
        <taxon>Araneoidea</taxon>
        <taxon>Araneidae</taxon>
        <taxon>Caerostris</taxon>
    </lineage>
</organism>
<name>A0AAV4MUK4_9ARAC</name>
<sequence length="104" mass="12049">MTSSKKKSKPWNESTIREKYVFITSDHEIIEELIPPPSMYIGAGFAAEIKHFQVVLLAEVFENFTTLSMNYFELDPVHFYTTPSLTWSAGIKTTKDTLELYNRH</sequence>
<accession>A0AAV4MUK4</accession>
<evidence type="ECO:0000313" key="1">
    <source>
        <dbReference type="EMBL" id="GIX75498.1"/>
    </source>
</evidence>
<evidence type="ECO:0000313" key="2">
    <source>
        <dbReference type="Proteomes" id="UP001054837"/>
    </source>
</evidence>
<dbReference type="Proteomes" id="UP001054837">
    <property type="component" value="Unassembled WGS sequence"/>
</dbReference>
<gene>
    <name evidence="1" type="primary">AVEN_141498_1</name>
    <name evidence="1" type="ORF">CDAR_298581</name>
</gene>
<protein>
    <submittedName>
        <fullName evidence="1">Uncharacterized protein</fullName>
    </submittedName>
</protein>
<dbReference type="AlphaFoldDB" id="A0AAV4MUK4"/>
<proteinExistence type="predicted"/>
<reference evidence="1 2" key="1">
    <citation type="submission" date="2021-06" db="EMBL/GenBank/DDBJ databases">
        <title>Caerostris darwini draft genome.</title>
        <authorList>
            <person name="Kono N."/>
            <person name="Arakawa K."/>
        </authorList>
    </citation>
    <scope>NUCLEOTIDE SEQUENCE [LARGE SCALE GENOMIC DNA]</scope>
</reference>
<comment type="caution">
    <text evidence="1">The sequence shown here is derived from an EMBL/GenBank/DDBJ whole genome shotgun (WGS) entry which is preliminary data.</text>
</comment>